<evidence type="ECO:0000313" key="2">
    <source>
        <dbReference type="EMBL" id="EJK70904.1"/>
    </source>
</evidence>
<keyword evidence="3" id="KW-1185">Reference proteome</keyword>
<sequence length="78" mass="7897">GGAARSTHSFAAHGQVLRLAPQRGEHNARDAPGLAVDLLDGTVDGAFVLGRVQPGREPGVEDVGTRAAPDAVRGASES</sequence>
<accession>K0T135</accession>
<proteinExistence type="predicted"/>
<feature type="non-terminal residue" evidence="2">
    <location>
        <position position="1"/>
    </location>
</feature>
<dbReference type="EMBL" id="AGNL01007902">
    <property type="protein sequence ID" value="EJK70904.1"/>
    <property type="molecule type" value="Genomic_DNA"/>
</dbReference>
<reference evidence="2 3" key="1">
    <citation type="journal article" date="2012" name="Genome Biol.">
        <title>Genome and low-iron response of an oceanic diatom adapted to chronic iron limitation.</title>
        <authorList>
            <person name="Lommer M."/>
            <person name="Specht M."/>
            <person name="Roy A.S."/>
            <person name="Kraemer L."/>
            <person name="Andreson R."/>
            <person name="Gutowska M.A."/>
            <person name="Wolf J."/>
            <person name="Bergner S.V."/>
            <person name="Schilhabel M.B."/>
            <person name="Klostermeier U.C."/>
            <person name="Beiko R.G."/>
            <person name="Rosenstiel P."/>
            <person name="Hippler M."/>
            <person name="Laroche J."/>
        </authorList>
    </citation>
    <scope>NUCLEOTIDE SEQUENCE [LARGE SCALE GENOMIC DNA]</scope>
    <source>
        <strain evidence="2 3">CCMP1005</strain>
    </source>
</reference>
<organism evidence="2 3">
    <name type="scientific">Thalassiosira oceanica</name>
    <name type="common">Marine diatom</name>
    <dbReference type="NCBI Taxonomy" id="159749"/>
    <lineage>
        <taxon>Eukaryota</taxon>
        <taxon>Sar</taxon>
        <taxon>Stramenopiles</taxon>
        <taxon>Ochrophyta</taxon>
        <taxon>Bacillariophyta</taxon>
        <taxon>Coscinodiscophyceae</taxon>
        <taxon>Thalassiosirophycidae</taxon>
        <taxon>Thalassiosirales</taxon>
        <taxon>Thalassiosiraceae</taxon>
        <taxon>Thalassiosira</taxon>
    </lineage>
</organism>
<feature type="region of interest" description="Disordered" evidence="1">
    <location>
        <begin position="52"/>
        <end position="78"/>
    </location>
</feature>
<comment type="caution">
    <text evidence="2">The sequence shown here is derived from an EMBL/GenBank/DDBJ whole genome shotgun (WGS) entry which is preliminary data.</text>
</comment>
<gene>
    <name evidence="2" type="ORF">THAOC_07701</name>
</gene>
<evidence type="ECO:0000313" key="3">
    <source>
        <dbReference type="Proteomes" id="UP000266841"/>
    </source>
</evidence>
<dbReference type="Proteomes" id="UP000266841">
    <property type="component" value="Unassembled WGS sequence"/>
</dbReference>
<protein>
    <submittedName>
        <fullName evidence="2">Uncharacterized protein</fullName>
    </submittedName>
</protein>
<name>K0T135_THAOC</name>
<dbReference type="AlphaFoldDB" id="K0T135"/>
<evidence type="ECO:0000256" key="1">
    <source>
        <dbReference type="SAM" id="MobiDB-lite"/>
    </source>
</evidence>